<dbReference type="EMBL" id="SRLO01000333">
    <property type="protein sequence ID" value="TNN60495.1"/>
    <property type="molecule type" value="Genomic_DNA"/>
</dbReference>
<reference evidence="1 2" key="1">
    <citation type="submission" date="2019-03" db="EMBL/GenBank/DDBJ databases">
        <title>First draft genome of Liparis tanakae, snailfish: a comprehensive survey of snailfish specific genes.</title>
        <authorList>
            <person name="Kim W."/>
            <person name="Song I."/>
            <person name="Jeong J.-H."/>
            <person name="Kim D."/>
            <person name="Kim S."/>
            <person name="Ryu S."/>
            <person name="Song J.Y."/>
            <person name="Lee S.K."/>
        </authorList>
    </citation>
    <scope>NUCLEOTIDE SEQUENCE [LARGE SCALE GENOMIC DNA]</scope>
    <source>
        <tissue evidence="1">Muscle</tissue>
    </source>
</reference>
<gene>
    <name evidence="1" type="ORF">EYF80_029346</name>
</gene>
<keyword evidence="2" id="KW-1185">Reference proteome</keyword>
<comment type="caution">
    <text evidence="1">The sequence shown here is derived from an EMBL/GenBank/DDBJ whole genome shotgun (WGS) entry which is preliminary data.</text>
</comment>
<evidence type="ECO:0000313" key="2">
    <source>
        <dbReference type="Proteomes" id="UP000314294"/>
    </source>
</evidence>
<name>A0A4Z2H5D4_9TELE</name>
<evidence type="ECO:0000313" key="1">
    <source>
        <dbReference type="EMBL" id="TNN60495.1"/>
    </source>
</evidence>
<accession>A0A4Z2H5D4</accession>
<proteinExistence type="predicted"/>
<sequence>MPLDPIISGHTVSGLLEHSSKFPRLLLKLFLVRTFTMSSNGSIAFSTLTPSVGLHAGGRVEELPEHGYESTPSAAALETEESRCGRAAHLRRENRFRPGAPPPLTSAAGVSNSVTFPACITSTRSQSMTVLILEVEKSLNSADVAEERGALRSAPESHLCAMVRTVRSWNLSLMVRCSSSSVFWSTLAVASGVKLSFTVGHMGVTAAS</sequence>
<organism evidence="1 2">
    <name type="scientific">Liparis tanakae</name>
    <name type="common">Tanaka's snailfish</name>
    <dbReference type="NCBI Taxonomy" id="230148"/>
    <lineage>
        <taxon>Eukaryota</taxon>
        <taxon>Metazoa</taxon>
        <taxon>Chordata</taxon>
        <taxon>Craniata</taxon>
        <taxon>Vertebrata</taxon>
        <taxon>Euteleostomi</taxon>
        <taxon>Actinopterygii</taxon>
        <taxon>Neopterygii</taxon>
        <taxon>Teleostei</taxon>
        <taxon>Neoteleostei</taxon>
        <taxon>Acanthomorphata</taxon>
        <taxon>Eupercaria</taxon>
        <taxon>Perciformes</taxon>
        <taxon>Cottioidei</taxon>
        <taxon>Cottales</taxon>
        <taxon>Liparidae</taxon>
        <taxon>Liparis</taxon>
    </lineage>
</organism>
<dbReference type="AlphaFoldDB" id="A0A4Z2H5D4"/>
<dbReference type="Proteomes" id="UP000314294">
    <property type="component" value="Unassembled WGS sequence"/>
</dbReference>
<protein>
    <submittedName>
        <fullName evidence="1">Uncharacterized protein</fullName>
    </submittedName>
</protein>